<name>A0ABV6QFU7_9ACTN</name>
<comment type="caution">
    <text evidence="1">The sequence shown here is derived from an EMBL/GenBank/DDBJ whole genome shotgun (WGS) entry which is preliminary data.</text>
</comment>
<proteinExistence type="predicted"/>
<sequence>MKTQDRSLDDDDRAMADLADVPDWTRVWGPEALGRAGVVALAQRVSAATGWLPWPIDDSTEVDPAQSSWGLMTRRETLMQVYPGAVLPESPRSGWSAYQISAAEVPLAEQGLDHYWPRHLELARRHWGPPAYVGMLGQPNYPGGPGQVADGRRHLAVWLRRGAEFHLYALQPEATSPTRAVSINYSVYAAEVTS</sequence>
<protein>
    <submittedName>
        <fullName evidence="1">Uncharacterized protein</fullName>
    </submittedName>
</protein>
<organism evidence="1 2">
    <name type="scientific">Kribbella deserti</name>
    <dbReference type="NCBI Taxonomy" id="1926257"/>
    <lineage>
        <taxon>Bacteria</taxon>
        <taxon>Bacillati</taxon>
        <taxon>Actinomycetota</taxon>
        <taxon>Actinomycetes</taxon>
        <taxon>Propionibacteriales</taxon>
        <taxon>Kribbellaceae</taxon>
        <taxon>Kribbella</taxon>
    </lineage>
</organism>
<dbReference type="Proteomes" id="UP001589890">
    <property type="component" value="Unassembled WGS sequence"/>
</dbReference>
<dbReference type="RefSeq" id="WP_380044207.1">
    <property type="nucleotide sequence ID" value="NZ_JBHLTC010000006.1"/>
</dbReference>
<evidence type="ECO:0000313" key="1">
    <source>
        <dbReference type="EMBL" id="MFC0623501.1"/>
    </source>
</evidence>
<dbReference type="EMBL" id="JBHLTC010000006">
    <property type="protein sequence ID" value="MFC0623501.1"/>
    <property type="molecule type" value="Genomic_DNA"/>
</dbReference>
<evidence type="ECO:0000313" key="2">
    <source>
        <dbReference type="Proteomes" id="UP001589890"/>
    </source>
</evidence>
<gene>
    <name evidence="1" type="ORF">ACFFGN_05465</name>
</gene>
<accession>A0ABV6QFU7</accession>
<reference evidence="1 2" key="1">
    <citation type="submission" date="2024-09" db="EMBL/GenBank/DDBJ databases">
        <authorList>
            <person name="Sun Q."/>
            <person name="Mori K."/>
        </authorList>
    </citation>
    <scope>NUCLEOTIDE SEQUENCE [LARGE SCALE GENOMIC DNA]</scope>
    <source>
        <strain evidence="1 2">CGMCC 1.15906</strain>
    </source>
</reference>
<keyword evidence="2" id="KW-1185">Reference proteome</keyword>